<feature type="non-terminal residue" evidence="2">
    <location>
        <position position="264"/>
    </location>
</feature>
<organism evidence="2">
    <name type="scientific">marine sediment metagenome</name>
    <dbReference type="NCBI Taxonomy" id="412755"/>
    <lineage>
        <taxon>unclassified sequences</taxon>
        <taxon>metagenomes</taxon>
        <taxon>ecological metagenomes</taxon>
    </lineage>
</organism>
<evidence type="ECO:0000256" key="1">
    <source>
        <dbReference type="SAM" id="MobiDB-lite"/>
    </source>
</evidence>
<dbReference type="Pfam" id="PF13479">
    <property type="entry name" value="AAA_24"/>
    <property type="match status" value="1"/>
</dbReference>
<dbReference type="InterPro" id="IPR027417">
    <property type="entry name" value="P-loop_NTPase"/>
</dbReference>
<comment type="caution">
    <text evidence="2">The sequence shown here is derived from an EMBL/GenBank/DDBJ whole genome shotgun (WGS) entry which is preliminary data.</text>
</comment>
<feature type="region of interest" description="Disordered" evidence="1">
    <location>
        <begin position="1"/>
        <end position="20"/>
    </location>
</feature>
<gene>
    <name evidence="2" type="ORF">LCGC14_2137160</name>
</gene>
<name>A0A0F9DZJ5_9ZZZZ</name>
<dbReference type="AlphaFoldDB" id="A0A0F9DZJ5"/>
<dbReference type="SUPFAM" id="SSF52540">
    <property type="entry name" value="P-loop containing nucleoside triphosphate hydrolases"/>
    <property type="match status" value="1"/>
</dbReference>
<protein>
    <submittedName>
        <fullName evidence="2">Uncharacterized protein</fullName>
    </submittedName>
</protein>
<dbReference type="Gene3D" id="3.40.50.300">
    <property type="entry name" value="P-loop containing nucleotide triphosphate hydrolases"/>
    <property type="match status" value="1"/>
</dbReference>
<reference evidence="2" key="1">
    <citation type="journal article" date="2015" name="Nature">
        <title>Complex archaea that bridge the gap between prokaryotes and eukaryotes.</title>
        <authorList>
            <person name="Spang A."/>
            <person name="Saw J.H."/>
            <person name="Jorgensen S.L."/>
            <person name="Zaremba-Niedzwiedzka K."/>
            <person name="Martijn J."/>
            <person name="Lind A.E."/>
            <person name="van Eijk R."/>
            <person name="Schleper C."/>
            <person name="Guy L."/>
            <person name="Ettema T.J."/>
        </authorList>
    </citation>
    <scope>NUCLEOTIDE SEQUENCE</scope>
</reference>
<dbReference type="EMBL" id="LAZR01026938">
    <property type="protein sequence ID" value="KKL67218.1"/>
    <property type="molecule type" value="Genomic_DNA"/>
</dbReference>
<evidence type="ECO:0000313" key="2">
    <source>
        <dbReference type="EMBL" id="KKL67218.1"/>
    </source>
</evidence>
<accession>A0A0F9DZJ5</accession>
<proteinExistence type="predicted"/>
<sequence length="264" mass="30206">MTTEAPEIEEEREVDEEEPTVEEAIGKFPLEIQTLDKMSDFIKIAIYADPGVGKTYFLGTADTDKRLTPALLVDTEGGTLTIRNKKNIDVVRVRSYDDIVKLIQHLRQPDHSKCSHRKWKTIMIDSLSELQKQIMQEIVRTEYNKNPSGRDPDVPTMRDWGKNAERVRKVVRAFRDLTGYHIIFTLLQREIKDESSGVTRIKPALPGMLADEIAGFIDIVGYLQIIRKTEEKGDDKEKSTKDKDKPTITRQLIVQPITRAIAKD</sequence>